<feature type="compositionally biased region" description="Polar residues" evidence="2">
    <location>
        <begin position="128"/>
        <end position="139"/>
    </location>
</feature>
<dbReference type="VEuPathDB" id="MicrosporidiaDB:EDEG_03849"/>
<dbReference type="InParanoid" id="J9D1A2"/>
<evidence type="ECO:0000313" key="3">
    <source>
        <dbReference type="EMBL" id="EJW01606.1"/>
    </source>
</evidence>
<feature type="compositionally biased region" description="Low complexity" evidence="2">
    <location>
        <begin position="140"/>
        <end position="151"/>
    </location>
</feature>
<evidence type="ECO:0000313" key="4">
    <source>
        <dbReference type="Proteomes" id="UP000003163"/>
    </source>
</evidence>
<comment type="caution">
    <text evidence="3">The sequence shown here is derived from an EMBL/GenBank/DDBJ whole genome shotgun (WGS) entry which is preliminary data.</text>
</comment>
<keyword evidence="4" id="KW-1185">Reference proteome</keyword>
<gene>
    <name evidence="3" type="ORF">EDEG_03849</name>
</gene>
<protein>
    <submittedName>
        <fullName evidence="3">Uncharacterized protein</fullName>
    </submittedName>
</protein>
<evidence type="ECO:0000256" key="2">
    <source>
        <dbReference type="SAM" id="MobiDB-lite"/>
    </source>
</evidence>
<dbReference type="Proteomes" id="UP000003163">
    <property type="component" value="Unassembled WGS sequence"/>
</dbReference>
<dbReference type="EMBL" id="AFBI03000134">
    <property type="protein sequence ID" value="EJW01606.1"/>
    <property type="molecule type" value="Genomic_DNA"/>
</dbReference>
<keyword evidence="1" id="KW-0175">Coiled coil</keyword>
<evidence type="ECO:0000256" key="1">
    <source>
        <dbReference type="SAM" id="Coils"/>
    </source>
</evidence>
<accession>J9D1A2</accession>
<feature type="compositionally biased region" description="Polar residues" evidence="2">
    <location>
        <begin position="152"/>
        <end position="161"/>
    </location>
</feature>
<organism evidence="3 4">
    <name type="scientific">Edhazardia aedis (strain USNM 41457)</name>
    <name type="common">Microsporidian parasite</name>
    <dbReference type="NCBI Taxonomy" id="1003232"/>
    <lineage>
        <taxon>Eukaryota</taxon>
        <taxon>Fungi</taxon>
        <taxon>Fungi incertae sedis</taxon>
        <taxon>Microsporidia</taxon>
        <taxon>Edhazardia</taxon>
    </lineage>
</organism>
<proteinExistence type="predicted"/>
<sequence length="235" mass="26928">MKNENNINNLNIFSESDTEGIENDFDQLENEIQEDIKRLQLNKKHENNNKKHAKNLHKLIVGKIKINNEQKPNVETQETVNFVEDTSSSSPILLSEHVKVLSKGKNNNSKANLEQENKNKVSYDHFNDSNSISGSSNHQKNNSMKSKTKSNAINGQSSNLRHSISNFNNQNLFLNEREENSGSSNNGDDTTIEFYSENITKIHEYLDRDKIIELEILNQLNCIESKIDAFLNDKH</sequence>
<dbReference type="HOGENOM" id="CLU_1180203_0_0_1"/>
<name>J9D1A2_EDHAE</name>
<reference evidence="4" key="2">
    <citation type="submission" date="2015-07" db="EMBL/GenBank/DDBJ databases">
        <title>Contrasting host-pathogen interactions and genome evolution in two generalist and specialist microsporidian pathogens of mosquitoes.</title>
        <authorList>
            <consortium name="The Broad Institute Genomics Platform"/>
            <consortium name="The Broad Institute Genome Sequencing Center for Infectious Disease"/>
            <person name="Cuomo C.A."/>
            <person name="Sanscrainte N.D."/>
            <person name="Goldberg J.M."/>
            <person name="Heiman D."/>
            <person name="Young S."/>
            <person name="Zeng Q."/>
            <person name="Becnel J.J."/>
            <person name="Birren B.W."/>
        </authorList>
    </citation>
    <scope>NUCLEOTIDE SEQUENCE [LARGE SCALE GENOMIC DNA]</scope>
    <source>
        <strain evidence="4">USNM 41457</strain>
    </source>
</reference>
<reference evidence="3 4" key="1">
    <citation type="submission" date="2011-08" db="EMBL/GenBank/DDBJ databases">
        <authorList>
            <person name="Liu Z.J."/>
            <person name="Shi F.L."/>
            <person name="Lu J.Q."/>
            <person name="Li M."/>
            <person name="Wang Z.L."/>
        </authorList>
    </citation>
    <scope>NUCLEOTIDE SEQUENCE [LARGE SCALE GENOMIC DNA]</scope>
    <source>
        <strain evidence="3 4">USNM 41457</strain>
    </source>
</reference>
<feature type="region of interest" description="Disordered" evidence="2">
    <location>
        <begin position="123"/>
        <end position="161"/>
    </location>
</feature>
<feature type="coiled-coil region" evidence="1">
    <location>
        <begin position="18"/>
        <end position="56"/>
    </location>
</feature>
<dbReference type="AlphaFoldDB" id="J9D1A2"/>